<gene>
    <name evidence="2" type="ORF">M404DRAFT_1000890</name>
</gene>
<feature type="domain" description="DUF7330" evidence="1">
    <location>
        <begin position="48"/>
        <end position="123"/>
    </location>
</feature>
<dbReference type="Pfam" id="PF24016">
    <property type="entry name" value="DUF7330"/>
    <property type="match status" value="1"/>
</dbReference>
<dbReference type="HOGENOM" id="CLU_064766_0_0_1"/>
<reference evidence="3" key="2">
    <citation type="submission" date="2015-01" db="EMBL/GenBank/DDBJ databases">
        <title>Evolutionary Origins and Diversification of the Mycorrhizal Mutualists.</title>
        <authorList>
            <consortium name="DOE Joint Genome Institute"/>
            <consortium name="Mycorrhizal Genomics Consortium"/>
            <person name="Kohler A."/>
            <person name="Kuo A."/>
            <person name="Nagy L.G."/>
            <person name="Floudas D."/>
            <person name="Copeland A."/>
            <person name="Barry K.W."/>
            <person name="Cichocki N."/>
            <person name="Veneault-Fourrey C."/>
            <person name="LaButti K."/>
            <person name="Lindquist E.A."/>
            <person name="Lipzen A."/>
            <person name="Lundell T."/>
            <person name="Morin E."/>
            <person name="Murat C."/>
            <person name="Riley R."/>
            <person name="Ohm R."/>
            <person name="Sun H."/>
            <person name="Tunlid A."/>
            <person name="Henrissat B."/>
            <person name="Grigoriev I.V."/>
            <person name="Hibbett D.S."/>
            <person name="Martin F."/>
        </authorList>
    </citation>
    <scope>NUCLEOTIDE SEQUENCE [LARGE SCALE GENOMIC DNA]</scope>
    <source>
        <strain evidence="3">Marx 270</strain>
    </source>
</reference>
<proteinExistence type="predicted"/>
<organism evidence="2 3">
    <name type="scientific">Pisolithus tinctorius Marx 270</name>
    <dbReference type="NCBI Taxonomy" id="870435"/>
    <lineage>
        <taxon>Eukaryota</taxon>
        <taxon>Fungi</taxon>
        <taxon>Dikarya</taxon>
        <taxon>Basidiomycota</taxon>
        <taxon>Agaricomycotina</taxon>
        <taxon>Agaricomycetes</taxon>
        <taxon>Agaricomycetidae</taxon>
        <taxon>Boletales</taxon>
        <taxon>Sclerodermatineae</taxon>
        <taxon>Pisolithaceae</taxon>
        <taxon>Pisolithus</taxon>
    </lineage>
</organism>
<dbReference type="InterPro" id="IPR055754">
    <property type="entry name" value="DUF7330"/>
</dbReference>
<keyword evidence="3" id="KW-1185">Reference proteome</keyword>
<dbReference type="EMBL" id="KN831973">
    <property type="protein sequence ID" value="KIO04066.1"/>
    <property type="molecule type" value="Genomic_DNA"/>
</dbReference>
<dbReference type="InParanoid" id="A0A0C3P8L6"/>
<dbReference type="OrthoDB" id="3177929at2759"/>
<evidence type="ECO:0000313" key="2">
    <source>
        <dbReference type="EMBL" id="KIO04066.1"/>
    </source>
</evidence>
<dbReference type="AlphaFoldDB" id="A0A0C3P8L6"/>
<dbReference type="Proteomes" id="UP000054217">
    <property type="component" value="Unassembled WGS sequence"/>
</dbReference>
<evidence type="ECO:0000313" key="3">
    <source>
        <dbReference type="Proteomes" id="UP000054217"/>
    </source>
</evidence>
<protein>
    <recommendedName>
        <fullName evidence="1">DUF7330 domain-containing protein</fullName>
    </recommendedName>
</protein>
<accession>A0A0C3P8L6</accession>
<evidence type="ECO:0000259" key="1">
    <source>
        <dbReference type="Pfam" id="PF24016"/>
    </source>
</evidence>
<name>A0A0C3P8L6_PISTI</name>
<reference evidence="2 3" key="1">
    <citation type="submission" date="2014-04" db="EMBL/GenBank/DDBJ databases">
        <authorList>
            <consortium name="DOE Joint Genome Institute"/>
            <person name="Kuo A."/>
            <person name="Kohler A."/>
            <person name="Costa M.D."/>
            <person name="Nagy L.G."/>
            <person name="Floudas D."/>
            <person name="Copeland A."/>
            <person name="Barry K.W."/>
            <person name="Cichocki N."/>
            <person name="Veneault-Fourrey C."/>
            <person name="LaButti K."/>
            <person name="Lindquist E.A."/>
            <person name="Lipzen A."/>
            <person name="Lundell T."/>
            <person name="Morin E."/>
            <person name="Murat C."/>
            <person name="Sun H."/>
            <person name="Tunlid A."/>
            <person name="Henrissat B."/>
            <person name="Grigoriev I.V."/>
            <person name="Hibbett D.S."/>
            <person name="Martin F."/>
            <person name="Nordberg H.P."/>
            <person name="Cantor M.N."/>
            <person name="Hua S.X."/>
        </authorList>
    </citation>
    <scope>NUCLEOTIDE SEQUENCE [LARGE SCALE GENOMIC DNA]</scope>
    <source>
        <strain evidence="2 3">Marx 270</strain>
    </source>
</reference>
<sequence length="203" mass="23312">MTSSCSISAESSSSLFGKFGLLRHEPQGTHKVHYKESCEWDFVLETPKEIDMSLAIPHYRARHQPINQRLRLFVAGESSPIKLKICRPVPRCKFYLEVQATSSNVTIWLPSDFRGRICYSGKASFSAGFINRIMANIRLNEGGSDKWTGDEVFVETEGTVTFRMWDVHTNAPEKVHRETLKRLFSCSRNTCETRINWDFLLDD</sequence>